<dbReference type="PROSITE" id="PS00903">
    <property type="entry name" value="CYT_DCMP_DEAMINASES_1"/>
    <property type="match status" value="1"/>
</dbReference>
<keyword evidence="8 14" id="KW-0862">Zinc</keyword>
<dbReference type="InterPro" id="IPR002125">
    <property type="entry name" value="CMP_dCMP_dom"/>
</dbReference>
<feature type="binding site" evidence="13">
    <location>
        <begin position="42"/>
        <end position="48"/>
    </location>
    <ligand>
        <name>substrate</name>
    </ligand>
</feature>
<dbReference type="Gene3D" id="3.40.140.10">
    <property type="entry name" value="Cytidine Deaminase, domain 2"/>
    <property type="match status" value="1"/>
</dbReference>
<dbReference type="EMBL" id="PHND01000001">
    <property type="protein sequence ID" value="PPE04940.1"/>
    <property type="molecule type" value="Genomic_DNA"/>
</dbReference>
<dbReference type="EC" id="3.5.4.5" evidence="4 15"/>
<dbReference type="AlphaFoldDB" id="A0A8E2QYJ1"/>
<dbReference type="GO" id="GO:0008270">
    <property type="term" value="F:zinc ion binding"/>
    <property type="evidence" value="ECO:0007669"/>
    <property type="project" value="UniProtKB-UniRule"/>
</dbReference>
<evidence type="ECO:0000256" key="5">
    <source>
        <dbReference type="ARBA" id="ARBA00018266"/>
    </source>
</evidence>
<comment type="cofactor">
    <cofactor evidence="1 14 15">
        <name>Zn(2+)</name>
        <dbReference type="ChEBI" id="CHEBI:29105"/>
    </cofactor>
</comment>
<evidence type="ECO:0000256" key="13">
    <source>
        <dbReference type="PIRSR" id="PIRSR606262-2"/>
    </source>
</evidence>
<dbReference type="GO" id="GO:0004126">
    <property type="term" value="F:cytidine deaminase activity"/>
    <property type="evidence" value="ECO:0007669"/>
    <property type="project" value="UniProtKB-UniRule"/>
</dbReference>
<proteinExistence type="inferred from homology"/>
<evidence type="ECO:0000256" key="15">
    <source>
        <dbReference type="RuleBase" id="RU364006"/>
    </source>
</evidence>
<evidence type="ECO:0000256" key="4">
    <source>
        <dbReference type="ARBA" id="ARBA00012783"/>
    </source>
</evidence>
<keyword evidence="6 14" id="KW-0479">Metal-binding</keyword>
<dbReference type="GO" id="GO:0072527">
    <property type="term" value="P:pyrimidine-containing compound metabolic process"/>
    <property type="evidence" value="ECO:0007669"/>
    <property type="project" value="UniProtKB-ARBA"/>
</dbReference>
<evidence type="ECO:0000313" key="17">
    <source>
        <dbReference type="EMBL" id="PPE04940.1"/>
    </source>
</evidence>
<comment type="function">
    <text evidence="2 15">This enzyme scavenges exogenous and endogenous cytidine and 2'-deoxycytidine for UMP synthesis.</text>
</comment>
<dbReference type="PANTHER" id="PTHR11644">
    <property type="entry name" value="CYTIDINE DEAMINASE"/>
    <property type="match status" value="1"/>
</dbReference>
<evidence type="ECO:0000259" key="16">
    <source>
        <dbReference type="PROSITE" id="PS51747"/>
    </source>
</evidence>
<dbReference type="PANTHER" id="PTHR11644:SF2">
    <property type="entry name" value="CYTIDINE DEAMINASE"/>
    <property type="match status" value="1"/>
</dbReference>
<dbReference type="PROSITE" id="PS51747">
    <property type="entry name" value="CYT_DCMP_DEAMINASES_2"/>
    <property type="match status" value="1"/>
</dbReference>
<evidence type="ECO:0000256" key="11">
    <source>
        <dbReference type="ARBA" id="ARBA00049558"/>
    </source>
</evidence>
<dbReference type="GO" id="GO:0055086">
    <property type="term" value="P:nucleobase-containing small molecule metabolic process"/>
    <property type="evidence" value="ECO:0007669"/>
    <property type="project" value="UniProtKB-ARBA"/>
</dbReference>
<evidence type="ECO:0000256" key="6">
    <source>
        <dbReference type="ARBA" id="ARBA00022723"/>
    </source>
</evidence>
<comment type="catalytic activity">
    <reaction evidence="10 15">
        <text>2'-deoxycytidine + H2O + H(+) = 2'-deoxyuridine + NH4(+)</text>
        <dbReference type="Rhea" id="RHEA:13433"/>
        <dbReference type="ChEBI" id="CHEBI:15377"/>
        <dbReference type="ChEBI" id="CHEBI:15378"/>
        <dbReference type="ChEBI" id="CHEBI:15698"/>
        <dbReference type="ChEBI" id="CHEBI:16450"/>
        <dbReference type="ChEBI" id="CHEBI:28938"/>
        <dbReference type="EC" id="3.5.4.5"/>
    </reaction>
</comment>
<keyword evidence="7 15" id="KW-0378">Hydrolase</keyword>
<dbReference type="InterPro" id="IPR016193">
    <property type="entry name" value="Cytidine_deaminase-like"/>
</dbReference>
<evidence type="ECO:0000256" key="2">
    <source>
        <dbReference type="ARBA" id="ARBA00003949"/>
    </source>
</evidence>
<dbReference type="Pfam" id="PF00383">
    <property type="entry name" value="dCMP_cyt_deam_1"/>
    <property type="match status" value="1"/>
</dbReference>
<dbReference type="InterPro" id="IPR050202">
    <property type="entry name" value="Cyt/Deoxycyt_deaminase"/>
</dbReference>
<evidence type="ECO:0000313" key="18">
    <source>
        <dbReference type="Proteomes" id="UP000239010"/>
    </source>
</evidence>
<feature type="active site" description="Proton donor" evidence="12">
    <location>
        <position position="55"/>
    </location>
</feature>
<name>A0A8E2QYJ1_9MOLU</name>
<comment type="catalytic activity">
    <reaction evidence="11 15">
        <text>cytidine + H2O + H(+) = uridine + NH4(+)</text>
        <dbReference type="Rhea" id="RHEA:16069"/>
        <dbReference type="ChEBI" id="CHEBI:15377"/>
        <dbReference type="ChEBI" id="CHEBI:15378"/>
        <dbReference type="ChEBI" id="CHEBI:16704"/>
        <dbReference type="ChEBI" id="CHEBI:17562"/>
        <dbReference type="ChEBI" id="CHEBI:28938"/>
        <dbReference type="EC" id="3.5.4.5"/>
    </reaction>
</comment>
<evidence type="ECO:0000256" key="9">
    <source>
        <dbReference type="ARBA" id="ARBA00032005"/>
    </source>
</evidence>
<dbReference type="NCBIfam" id="TIGR01354">
    <property type="entry name" value="cyt_deam_tetra"/>
    <property type="match status" value="1"/>
</dbReference>
<evidence type="ECO:0000256" key="7">
    <source>
        <dbReference type="ARBA" id="ARBA00022801"/>
    </source>
</evidence>
<evidence type="ECO:0000256" key="14">
    <source>
        <dbReference type="PIRSR" id="PIRSR606262-3"/>
    </source>
</evidence>
<feature type="binding site" evidence="14">
    <location>
        <position position="53"/>
    </location>
    <ligand>
        <name>Zn(2+)</name>
        <dbReference type="ChEBI" id="CHEBI:29105"/>
        <note>catalytic</note>
    </ligand>
</feature>
<dbReference type="GO" id="GO:0042802">
    <property type="term" value="F:identical protein binding"/>
    <property type="evidence" value="ECO:0007669"/>
    <property type="project" value="UniProtKB-ARBA"/>
</dbReference>
<dbReference type="InterPro" id="IPR016192">
    <property type="entry name" value="APOBEC/CMP_deaminase_Zn-bd"/>
</dbReference>
<comment type="similarity">
    <text evidence="3 15">Belongs to the cytidine and deoxycytidylate deaminase family.</text>
</comment>
<dbReference type="GO" id="GO:0005829">
    <property type="term" value="C:cytosol"/>
    <property type="evidence" value="ECO:0007669"/>
    <property type="project" value="TreeGrafter"/>
</dbReference>
<sequence>MKKEELFEKLLNLKNNAYSPYSNFKVACIIRLKNQDVVKGVNIESASYSPTICAERAAISQLYALGWNEKDIEEFSLYTDSENLGTPCGVCRQVMSELLNPLQEIVIFNKHGYIKTIINQELLPYAFSSNDLKS</sequence>
<comment type="caution">
    <text evidence="17">The sequence shown here is derived from an EMBL/GenBank/DDBJ whole genome shotgun (WGS) entry which is preliminary data.</text>
</comment>
<dbReference type="Proteomes" id="UP000239010">
    <property type="component" value="Unassembled WGS sequence"/>
</dbReference>
<evidence type="ECO:0000256" key="3">
    <source>
        <dbReference type="ARBA" id="ARBA00006576"/>
    </source>
</evidence>
<protein>
    <recommendedName>
        <fullName evidence="5 15">Cytidine deaminase</fullName>
        <ecNumber evidence="4 15">3.5.4.5</ecNumber>
    </recommendedName>
    <alternativeName>
        <fullName evidence="9 15">Cytidine aminohydrolase</fullName>
    </alternativeName>
</protein>
<dbReference type="NCBIfam" id="NF004064">
    <property type="entry name" value="PRK05578.1"/>
    <property type="match status" value="1"/>
</dbReference>
<gene>
    <name evidence="17" type="primary">cdd</name>
    <name evidence="17" type="ORF">EELLY_v1c06260</name>
</gene>
<reference evidence="17 18" key="1">
    <citation type="submission" date="2017-11" db="EMBL/GenBank/DDBJ databases">
        <title>Genome sequence of Entomoplasma ellychniae ELCN-1 (ATCC 43707).</title>
        <authorList>
            <person name="Lo W.-S."/>
            <person name="Gasparich G.E."/>
            <person name="Kuo C.-H."/>
        </authorList>
    </citation>
    <scope>NUCLEOTIDE SEQUENCE [LARGE SCALE GENOMIC DNA]</scope>
    <source>
        <strain evidence="17 18">ELCN-1</strain>
    </source>
</reference>
<organism evidence="17 18">
    <name type="scientific">Entomoplasma ellychniae</name>
    <dbReference type="NCBI Taxonomy" id="2114"/>
    <lineage>
        <taxon>Bacteria</taxon>
        <taxon>Bacillati</taxon>
        <taxon>Mycoplasmatota</taxon>
        <taxon>Mollicutes</taxon>
        <taxon>Entomoplasmatales</taxon>
        <taxon>Entomoplasmataceae</taxon>
        <taxon>Entomoplasma</taxon>
    </lineage>
</organism>
<keyword evidence="18" id="KW-1185">Reference proteome</keyword>
<dbReference type="SUPFAM" id="SSF53927">
    <property type="entry name" value="Cytidine deaminase-like"/>
    <property type="match status" value="1"/>
</dbReference>
<evidence type="ECO:0000256" key="1">
    <source>
        <dbReference type="ARBA" id="ARBA00001947"/>
    </source>
</evidence>
<feature type="binding site" evidence="14">
    <location>
        <position position="88"/>
    </location>
    <ligand>
        <name>Zn(2+)</name>
        <dbReference type="ChEBI" id="CHEBI:29105"/>
        <note>catalytic</note>
    </ligand>
</feature>
<accession>A0A8E2QYJ1</accession>
<evidence type="ECO:0000256" key="12">
    <source>
        <dbReference type="PIRSR" id="PIRSR606262-1"/>
    </source>
</evidence>
<dbReference type="RefSeq" id="WP_104206021.1">
    <property type="nucleotide sequence ID" value="NZ_PHND01000001.1"/>
</dbReference>
<feature type="binding site" evidence="14">
    <location>
        <position position="91"/>
    </location>
    <ligand>
        <name>Zn(2+)</name>
        <dbReference type="ChEBI" id="CHEBI:29105"/>
        <note>catalytic</note>
    </ligand>
</feature>
<dbReference type="CDD" id="cd01283">
    <property type="entry name" value="cytidine_deaminase"/>
    <property type="match status" value="1"/>
</dbReference>
<feature type="domain" description="CMP/dCMP-type deaminase" evidence="16">
    <location>
        <begin position="1"/>
        <end position="130"/>
    </location>
</feature>
<dbReference type="InterPro" id="IPR006262">
    <property type="entry name" value="Cyt_deam_tetra"/>
</dbReference>
<evidence type="ECO:0000256" key="10">
    <source>
        <dbReference type="ARBA" id="ARBA00049252"/>
    </source>
</evidence>
<evidence type="ECO:0000256" key="8">
    <source>
        <dbReference type="ARBA" id="ARBA00022833"/>
    </source>
</evidence>